<evidence type="ECO:0000256" key="1">
    <source>
        <dbReference type="ARBA" id="ARBA00004496"/>
    </source>
</evidence>
<protein>
    <submittedName>
        <fullName evidence="8">Epsin-2</fullName>
    </submittedName>
</protein>
<dbReference type="OrthoDB" id="4033880at2759"/>
<dbReference type="PROSITE" id="PS50330">
    <property type="entry name" value="UIM"/>
    <property type="match status" value="2"/>
</dbReference>
<keyword evidence="5" id="KW-0446">Lipid-binding</keyword>
<evidence type="ECO:0000256" key="2">
    <source>
        <dbReference type="ARBA" id="ARBA00010130"/>
    </source>
</evidence>
<dbReference type="SMART" id="SM00726">
    <property type="entry name" value="UIM"/>
    <property type="match status" value="2"/>
</dbReference>
<evidence type="ECO:0000313" key="8">
    <source>
        <dbReference type="EMBL" id="KFM78144.1"/>
    </source>
</evidence>
<keyword evidence="3" id="KW-0963">Cytoplasm</keyword>
<dbReference type="STRING" id="407821.A0A087ULA5"/>
<organism evidence="8 9">
    <name type="scientific">Stegodyphus mimosarum</name>
    <name type="common">African social velvet spider</name>
    <dbReference type="NCBI Taxonomy" id="407821"/>
    <lineage>
        <taxon>Eukaryota</taxon>
        <taxon>Metazoa</taxon>
        <taxon>Ecdysozoa</taxon>
        <taxon>Arthropoda</taxon>
        <taxon>Chelicerata</taxon>
        <taxon>Arachnida</taxon>
        <taxon>Araneae</taxon>
        <taxon>Araneomorphae</taxon>
        <taxon>Entelegynae</taxon>
        <taxon>Eresoidea</taxon>
        <taxon>Eresidae</taxon>
        <taxon>Stegodyphus</taxon>
    </lineage>
</organism>
<dbReference type="GO" id="GO:0030276">
    <property type="term" value="F:clathrin binding"/>
    <property type="evidence" value="ECO:0007669"/>
    <property type="project" value="TreeGrafter"/>
</dbReference>
<dbReference type="EMBL" id="KK120373">
    <property type="protein sequence ID" value="KFM78144.1"/>
    <property type="molecule type" value="Genomic_DNA"/>
</dbReference>
<evidence type="ECO:0000256" key="6">
    <source>
        <dbReference type="SAM" id="MobiDB-lite"/>
    </source>
</evidence>
<dbReference type="GO" id="GO:0005886">
    <property type="term" value="C:plasma membrane"/>
    <property type="evidence" value="ECO:0007669"/>
    <property type="project" value="TreeGrafter"/>
</dbReference>
<dbReference type="InterPro" id="IPR013809">
    <property type="entry name" value="ENTH"/>
</dbReference>
<dbReference type="GO" id="GO:0006897">
    <property type="term" value="P:endocytosis"/>
    <property type="evidence" value="ECO:0007669"/>
    <property type="project" value="TreeGrafter"/>
</dbReference>
<dbReference type="GO" id="GO:0030125">
    <property type="term" value="C:clathrin vesicle coat"/>
    <property type="evidence" value="ECO:0007669"/>
    <property type="project" value="TreeGrafter"/>
</dbReference>
<reference evidence="8 9" key="1">
    <citation type="submission" date="2013-11" db="EMBL/GenBank/DDBJ databases">
        <title>Genome sequencing of Stegodyphus mimosarum.</title>
        <authorList>
            <person name="Bechsgaard J."/>
        </authorList>
    </citation>
    <scope>NUCLEOTIDE SEQUENCE [LARGE SCALE GENOMIC DNA]</scope>
</reference>
<proteinExistence type="inferred from homology"/>
<evidence type="ECO:0000256" key="3">
    <source>
        <dbReference type="ARBA" id="ARBA00022490"/>
    </source>
</evidence>
<dbReference type="Gene3D" id="1.25.40.90">
    <property type="match status" value="1"/>
</dbReference>
<keyword evidence="4" id="KW-0597">Phosphoprotein</keyword>
<evidence type="ECO:0000256" key="5">
    <source>
        <dbReference type="ARBA" id="ARBA00023121"/>
    </source>
</evidence>
<dbReference type="InterPro" id="IPR003903">
    <property type="entry name" value="UIM_dom"/>
</dbReference>
<feature type="region of interest" description="Disordered" evidence="6">
    <location>
        <begin position="168"/>
        <end position="193"/>
    </location>
</feature>
<dbReference type="InterPro" id="IPR008942">
    <property type="entry name" value="ENTH_VHS"/>
</dbReference>
<name>A0A087ULA5_STEMI</name>
<evidence type="ECO:0000259" key="7">
    <source>
        <dbReference type="PROSITE" id="PS50942"/>
    </source>
</evidence>
<dbReference type="PROSITE" id="PS50942">
    <property type="entry name" value="ENTH"/>
    <property type="match status" value="1"/>
</dbReference>
<feature type="non-terminal residue" evidence="8">
    <location>
        <position position="374"/>
    </location>
</feature>
<dbReference type="AlphaFoldDB" id="A0A087ULA5"/>
<evidence type="ECO:0000313" key="9">
    <source>
        <dbReference type="Proteomes" id="UP000054359"/>
    </source>
</evidence>
<comment type="similarity">
    <text evidence="2">Belongs to the epsin family.</text>
</comment>
<dbReference type="PANTHER" id="PTHR12276:SF115">
    <property type="entry name" value="FI19443P1"/>
    <property type="match status" value="1"/>
</dbReference>
<feature type="compositionally biased region" description="Basic and acidic residues" evidence="6">
    <location>
        <begin position="23"/>
        <end position="34"/>
    </location>
</feature>
<accession>A0A087ULA5</accession>
<dbReference type="GO" id="GO:0005543">
    <property type="term" value="F:phospholipid binding"/>
    <property type="evidence" value="ECO:0007669"/>
    <property type="project" value="TreeGrafter"/>
</dbReference>
<dbReference type="GO" id="GO:0005768">
    <property type="term" value="C:endosome"/>
    <property type="evidence" value="ECO:0007669"/>
    <property type="project" value="TreeGrafter"/>
</dbReference>
<comment type="subcellular location">
    <subcellularLocation>
        <location evidence="1">Cytoplasm</location>
    </subcellularLocation>
</comment>
<keyword evidence="9" id="KW-1185">Reference proteome</keyword>
<feature type="domain" description="ENTH" evidence="7">
    <location>
        <begin position="1"/>
        <end position="24"/>
    </location>
</feature>
<feature type="region of interest" description="Disordered" evidence="6">
    <location>
        <begin position="23"/>
        <end position="69"/>
    </location>
</feature>
<sequence>MNVREKSRQLASLLKDDERLKSERSRALKAKERFAQASSRAGNEAAAGCSPGGKDSLESSPDGLPSSRGAVCTELENARPQTAGEEELQLQLALAMSKEEAEQEERLRRNDDLRLQMALNESQENYQRVSSDDADEASTDLLALCSSPSSQTVSKQNTDPWGMPLSEVPDPWQSVSPVTETDPWGTATSPTNASVAAGQTWAPRMSTSASVSFEVLGGWSNGDADDRDFLSKRSAMSSPDTSAHRTTPNPFEMAELKESLAASASQMRENNRNFNNVRKTPETFLGPNSNLVNLDALVSTQGSEREPGAGNPFGIPPPVSNPFQAMRPPPPTINQLRAQMQMIPPIPAGMVVPPVMPTPGISMGVPAVNSFSSS</sequence>
<dbReference type="PANTHER" id="PTHR12276">
    <property type="entry name" value="EPSIN/ENT-RELATED"/>
    <property type="match status" value="1"/>
</dbReference>
<gene>
    <name evidence="8" type="ORF">X975_26815</name>
</gene>
<dbReference type="Proteomes" id="UP000054359">
    <property type="component" value="Unassembled WGS sequence"/>
</dbReference>
<dbReference type="OMA" id="DIMEMIW"/>
<evidence type="ECO:0000256" key="4">
    <source>
        <dbReference type="ARBA" id="ARBA00022553"/>
    </source>
</evidence>